<proteinExistence type="inferred from homology"/>
<dbReference type="InterPro" id="IPR003337">
    <property type="entry name" value="Trehalose_PPase"/>
</dbReference>
<sequence>MTVLVASLYLPYTIDFKPSERRHARFQSSESSTASINRASRWERRSLSLGLTPGATTDHEKIFRSYAFKSAAELPSVDDPNGPVPSEPGLVSWGRSRKFHQPPSKAEFPRQPSIVSRSELSLDTETQFRVEGSIHGPDSQEGQPSPRSLLSKDWVVKAAEQGNGALRNAISAAEEAGILTDKVWVGTLGMPTDALDDETRVNIAEILEDQFESLTVFVSDSEFEGHYSHFCRTVLWPAFHYQMQETPRHTKYDDYSWKQYVKVNEAFANTIAAHWRSGDSIWIHDYHLLLLPQLLRERLPGAEIGFFLHAAFPSSEVFRCLNLRDELLKGVLGSDLIGFQTDEYCCHFLHTCGRLLGLEVSADGVQLRDRFVPVETFSFGIDPEGLDRARHSAEVKGWIDEISARYKDKYLIVARDRLDGPAGIKQKLLAYELFLKRYPKWRENVVLIQIATSTAEIPELEVQISKIAMRINSVYSTLTHQPLVLLRLDINYSQFLALLHVAEIFMVTCLREGMNLTSHDYIQCQDGKIGPHRHGSLILSEFAGSASIFSGHELLVNPWDYRQCADAINTALEMTPEHKQRNWQYLYDRMAPHTAISWCESFSKKLSATHDSLWSHEPTQLSTLSPDVLKKSYDDSSSRLFLLEDGWMTYSTGSISGQQRAALLSRLVENPKNLVYLTSSKSPEQLEPLVRELPSGVGIIAENGCFLREIGASEWEALIDIDKTKDWREGVKRVMRYFQERTDGSEIEERCCSLVFLYNNTTDNETASRQASELADQINGARGSEAIRVALNDGAVIVEPSNVSKATAADLVLQRLLPQRPEFLLVASSGRSDEALFQWANGLGKADSPISLPHVTTLSMGTHTTRAKSTLTEDMTFASVVNVLCPDNTSTTTTSISA</sequence>
<dbReference type="Proteomes" id="UP000319663">
    <property type="component" value="Unassembled WGS sequence"/>
</dbReference>
<organism evidence="6 7">
    <name type="scientific">Monascus purpureus</name>
    <name type="common">Red mold</name>
    <name type="synonym">Monascus anka</name>
    <dbReference type="NCBI Taxonomy" id="5098"/>
    <lineage>
        <taxon>Eukaryota</taxon>
        <taxon>Fungi</taxon>
        <taxon>Dikarya</taxon>
        <taxon>Ascomycota</taxon>
        <taxon>Pezizomycotina</taxon>
        <taxon>Eurotiomycetes</taxon>
        <taxon>Eurotiomycetidae</taxon>
        <taxon>Eurotiales</taxon>
        <taxon>Aspergillaceae</taxon>
        <taxon>Monascus</taxon>
    </lineage>
</organism>
<dbReference type="InterPro" id="IPR001830">
    <property type="entry name" value="Glyco_trans_20"/>
</dbReference>
<accession>A0A507QWB0</accession>
<evidence type="ECO:0000256" key="2">
    <source>
        <dbReference type="ARBA" id="ARBA00005409"/>
    </source>
</evidence>
<gene>
    <name evidence="6" type="ORF">MPDQ_006550</name>
</gene>
<dbReference type="InterPro" id="IPR023214">
    <property type="entry name" value="HAD_sf"/>
</dbReference>
<dbReference type="GO" id="GO:0004805">
    <property type="term" value="F:trehalose-phosphatase activity"/>
    <property type="evidence" value="ECO:0007669"/>
    <property type="project" value="TreeGrafter"/>
</dbReference>
<evidence type="ECO:0000313" key="6">
    <source>
        <dbReference type="EMBL" id="TQB72685.1"/>
    </source>
</evidence>
<evidence type="ECO:0000256" key="5">
    <source>
        <dbReference type="SAM" id="MobiDB-lite"/>
    </source>
</evidence>
<dbReference type="SUPFAM" id="SSF56784">
    <property type="entry name" value="HAD-like"/>
    <property type="match status" value="1"/>
</dbReference>
<dbReference type="Gene3D" id="3.40.50.2000">
    <property type="entry name" value="Glycogen Phosphorylase B"/>
    <property type="match status" value="2"/>
</dbReference>
<protein>
    <submittedName>
        <fullName evidence="6">Uncharacterized protein</fullName>
    </submittedName>
</protein>
<comment type="similarity">
    <text evidence="2">In the N-terminal section; belongs to the glycosyltransferase 20 family.</text>
</comment>
<dbReference type="InterPro" id="IPR036412">
    <property type="entry name" value="HAD-like_sf"/>
</dbReference>
<dbReference type="PANTHER" id="PTHR10788">
    <property type="entry name" value="TREHALOSE-6-PHOSPHATE SYNTHASE"/>
    <property type="match status" value="1"/>
</dbReference>
<keyword evidence="7" id="KW-1185">Reference proteome</keyword>
<keyword evidence="4" id="KW-0597">Phosphoprotein</keyword>
<feature type="region of interest" description="Disordered" evidence="5">
    <location>
        <begin position="74"/>
        <end position="120"/>
    </location>
</feature>
<dbReference type="SUPFAM" id="SSF53756">
    <property type="entry name" value="UDP-Glycosyltransferase/glycogen phosphorylase"/>
    <property type="match status" value="1"/>
</dbReference>
<dbReference type="GO" id="GO:0005829">
    <property type="term" value="C:cytosol"/>
    <property type="evidence" value="ECO:0007669"/>
    <property type="project" value="TreeGrafter"/>
</dbReference>
<dbReference type="CDD" id="cd03788">
    <property type="entry name" value="GT20_TPS"/>
    <property type="match status" value="1"/>
</dbReference>
<dbReference type="PANTHER" id="PTHR10788:SF15">
    <property type="entry name" value="TREHALOSE SYNTHASE COMPLEX REGULATORY SUBUNIT TPS3-RELATED"/>
    <property type="match status" value="1"/>
</dbReference>
<dbReference type="GO" id="GO:0005946">
    <property type="term" value="C:alpha,alpha-trehalose-phosphate synthase complex (UDP-forming)"/>
    <property type="evidence" value="ECO:0007669"/>
    <property type="project" value="TreeGrafter"/>
</dbReference>
<keyword evidence="3" id="KW-0963">Cytoplasm</keyword>
<dbReference type="Pfam" id="PF02358">
    <property type="entry name" value="Trehalose_PPase"/>
    <property type="match status" value="1"/>
</dbReference>
<dbReference type="Pfam" id="PF00982">
    <property type="entry name" value="Glyco_transf_20"/>
    <property type="match status" value="1"/>
</dbReference>
<comment type="caution">
    <text evidence="6">The sequence shown here is derived from an EMBL/GenBank/DDBJ whole genome shotgun (WGS) entry which is preliminary data.</text>
</comment>
<evidence type="ECO:0000256" key="1">
    <source>
        <dbReference type="ARBA" id="ARBA00004496"/>
    </source>
</evidence>
<reference evidence="6 7" key="1">
    <citation type="submission" date="2019-06" db="EMBL/GenBank/DDBJ databases">
        <title>Wine fermentation using esterase from Monascus purpureus.</title>
        <authorList>
            <person name="Geng C."/>
            <person name="Zhang Y."/>
        </authorList>
    </citation>
    <scope>NUCLEOTIDE SEQUENCE [LARGE SCALE GENOMIC DNA]</scope>
    <source>
        <strain evidence="6">HQ1</strain>
    </source>
</reference>
<dbReference type="GO" id="GO:0030234">
    <property type="term" value="F:enzyme regulator activity"/>
    <property type="evidence" value="ECO:0007669"/>
    <property type="project" value="UniProtKB-ARBA"/>
</dbReference>
<dbReference type="Gene3D" id="3.40.50.1000">
    <property type="entry name" value="HAD superfamily/HAD-like"/>
    <property type="match status" value="1"/>
</dbReference>
<dbReference type="FunFam" id="3.40.50.2000:FF:000099">
    <property type="entry name" value="Alpha,alpha-trehalose phosphate synthase subunit, putative"/>
    <property type="match status" value="1"/>
</dbReference>
<dbReference type="GO" id="GO:0005992">
    <property type="term" value="P:trehalose biosynthetic process"/>
    <property type="evidence" value="ECO:0007669"/>
    <property type="project" value="InterPro"/>
</dbReference>
<evidence type="ECO:0000256" key="4">
    <source>
        <dbReference type="ARBA" id="ARBA00022553"/>
    </source>
</evidence>
<evidence type="ECO:0000256" key="3">
    <source>
        <dbReference type="ARBA" id="ARBA00022490"/>
    </source>
</evidence>
<evidence type="ECO:0000313" key="7">
    <source>
        <dbReference type="Proteomes" id="UP000319663"/>
    </source>
</evidence>
<dbReference type="GO" id="GO:0003825">
    <property type="term" value="F:alpha,alpha-trehalose-phosphate synthase (UDP-forming) activity"/>
    <property type="evidence" value="ECO:0007669"/>
    <property type="project" value="TreeGrafter"/>
</dbReference>
<name>A0A507QWB0_MONPU</name>
<dbReference type="EMBL" id="VIFY01000059">
    <property type="protein sequence ID" value="TQB72685.1"/>
    <property type="molecule type" value="Genomic_DNA"/>
</dbReference>
<dbReference type="FunFam" id="3.40.50.2000:FF:000036">
    <property type="entry name" value="Alpha,alpha-trehalose-phosphate synthase subunit Tps2"/>
    <property type="match status" value="1"/>
</dbReference>
<dbReference type="AlphaFoldDB" id="A0A507QWB0"/>
<dbReference type="Gene3D" id="3.30.70.1020">
    <property type="entry name" value="Trehalose-6-phosphate phosphatase related protein, domain 2"/>
    <property type="match status" value="1"/>
</dbReference>
<dbReference type="FunFam" id="3.30.70.1020:FF:000001">
    <property type="entry name" value="Alpha,alpha-trehalose-phosphate synthase [UDP-forming] 1"/>
    <property type="match status" value="1"/>
</dbReference>
<dbReference type="STRING" id="5098.A0A507QWB0"/>
<comment type="subcellular location">
    <subcellularLocation>
        <location evidence="1">Cytoplasm</location>
    </subcellularLocation>
</comment>